<organism evidence="3 4">
    <name type="scientific">Mesonia maritima</name>
    <dbReference type="NCBI Taxonomy" id="1793873"/>
    <lineage>
        <taxon>Bacteria</taxon>
        <taxon>Pseudomonadati</taxon>
        <taxon>Bacteroidota</taxon>
        <taxon>Flavobacteriia</taxon>
        <taxon>Flavobacteriales</taxon>
        <taxon>Flavobacteriaceae</taxon>
        <taxon>Mesonia</taxon>
    </lineage>
</organism>
<evidence type="ECO:0000313" key="4">
    <source>
        <dbReference type="Proteomes" id="UP001257659"/>
    </source>
</evidence>
<dbReference type="InterPro" id="IPR025698">
    <property type="entry name" value="2TM_dom"/>
</dbReference>
<keyword evidence="1" id="KW-0472">Membrane</keyword>
<sequence>MESNYEKRYYEAKERVKELKDFYIHLIVYVLVIGFLAVINFGFSNTNYPWFLWPAAGWGIGIAFQAASVFRINPFFDKRWEEKKVQQYLQEEEEKEVQQRWE</sequence>
<feature type="domain" description="2TM" evidence="2">
    <location>
        <begin position="11"/>
        <end position="89"/>
    </location>
</feature>
<reference evidence="3 4" key="1">
    <citation type="submission" date="2023-07" db="EMBL/GenBank/DDBJ databases">
        <title>Genomic Encyclopedia of Type Strains, Phase IV (KMG-IV): sequencing the most valuable type-strain genomes for metagenomic binning, comparative biology and taxonomic classification.</title>
        <authorList>
            <person name="Goeker M."/>
        </authorList>
    </citation>
    <scope>NUCLEOTIDE SEQUENCE [LARGE SCALE GENOMIC DNA]</scope>
    <source>
        <strain evidence="3 4">DSM 102814</strain>
    </source>
</reference>
<protein>
    <recommendedName>
        <fullName evidence="2">2TM domain-containing protein</fullName>
    </recommendedName>
</protein>
<evidence type="ECO:0000313" key="3">
    <source>
        <dbReference type="EMBL" id="MDR6300844.1"/>
    </source>
</evidence>
<keyword evidence="4" id="KW-1185">Reference proteome</keyword>
<dbReference type="RefSeq" id="WP_309727738.1">
    <property type="nucleotide sequence ID" value="NZ_JAVDQA010000003.1"/>
</dbReference>
<gene>
    <name evidence="3" type="ORF">GGR31_001487</name>
</gene>
<dbReference type="Proteomes" id="UP001257659">
    <property type="component" value="Unassembled WGS sequence"/>
</dbReference>
<dbReference type="Pfam" id="PF13239">
    <property type="entry name" value="2TM"/>
    <property type="match status" value="1"/>
</dbReference>
<evidence type="ECO:0000259" key="2">
    <source>
        <dbReference type="Pfam" id="PF13239"/>
    </source>
</evidence>
<proteinExistence type="predicted"/>
<evidence type="ECO:0000256" key="1">
    <source>
        <dbReference type="SAM" id="Phobius"/>
    </source>
</evidence>
<name>A0ABU1K5F7_9FLAO</name>
<keyword evidence="1" id="KW-0812">Transmembrane</keyword>
<feature type="transmembrane region" description="Helical" evidence="1">
    <location>
        <begin position="21"/>
        <end position="44"/>
    </location>
</feature>
<comment type="caution">
    <text evidence="3">The sequence shown here is derived from an EMBL/GenBank/DDBJ whole genome shotgun (WGS) entry which is preliminary data.</text>
</comment>
<dbReference type="EMBL" id="JAVDQA010000003">
    <property type="protein sequence ID" value="MDR6300844.1"/>
    <property type="molecule type" value="Genomic_DNA"/>
</dbReference>
<feature type="transmembrane region" description="Helical" evidence="1">
    <location>
        <begin position="50"/>
        <end position="70"/>
    </location>
</feature>
<accession>A0ABU1K5F7</accession>
<keyword evidence="1" id="KW-1133">Transmembrane helix</keyword>